<name>I4ENB5_9BACT</name>
<comment type="caution">
    <text evidence="1">The sequence shown here is derived from an EMBL/GenBank/DDBJ whole genome shotgun (WGS) entry which is preliminary data.</text>
</comment>
<protein>
    <submittedName>
        <fullName evidence="1">Uncharacterized protein</fullName>
    </submittedName>
</protein>
<sequence length="22" mass="2626">MLCLQIVWRKLLNRFIHRAGAS</sequence>
<proteinExistence type="predicted"/>
<dbReference type="AlphaFoldDB" id="I4ENB5"/>
<evidence type="ECO:0000313" key="1">
    <source>
        <dbReference type="EMBL" id="CCF86178.1"/>
    </source>
</evidence>
<dbReference type="EMBL" id="CAGS01000719">
    <property type="protein sequence ID" value="CCF86178.1"/>
    <property type="molecule type" value="Genomic_DNA"/>
</dbReference>
<keyword evidence="2" id="KW-1185">Reference proteome</keyword>
<reference evidence="1 2" key="1">
    <citation type="journal article" date="2012" name="ISME J.">
        <title>Nitrification expanded: discovery, physiology and genomics of a nitrite-oxidizing bacterium from the phylum Chloroflexi.</title>
        <authorList>
            <person name="Sorokin D.Y."/>
            <person name="Lucker S."/>
            <person name="Vejmelkova D."/>
            <person name="Kostrikina N.A."/>
            <person name="Kleerebezem R."/>
            <person name="Rijpstra W.I."/>
            <person name="Damste J.S."/>
            <person name="Le Paslier D."/>
            <person name="Muyzer G."/>
            <person name="Wagner M."/>
            <person name="van Loosdrecht M.C."/>
            <person name="Daims H."/>
        </authorList>
    </citation>
    <scope>NUCLEOTIDE SEQUENCE [LARGE SCALE GENOMIC DNA]</scope>
    <source>
        <strain evidence="2">none</strain>
    </source>
</reference>
<accession>I4ENB5</accession>
<gene>
    <name evidence="1" type="ORF">NITHO_830007</name>
</gene>
<organism evidence="1 2">
    <name type="scientific">Nitrolancea hollandica Lb</name>
    <dbReference type="NCBI Taxonomy" id="1129897"/>
    <lineage>
        <taxon>Bacteria</taxon>
        <taxon>Pseudomonadati</taxon>
        <taxon>Thermomicrobiota</taxon>
        <taxon>Thermomicrobia</taxon>
        <taxon>Sphaerobacterales</taxon>
        <taxon>Sphaerobacterineae</taxon>
        <taxon>Sphaerobacteraceae</taxon>
        <taxon>Nitrolancea</taxon>
    </lineage>
</organism>
<dbReference type="Proteomes" id="UP000004221">
    <property type="component" value="Unassembled WGS sequence"/>
</dbReference>
<evidence type="ECO:0000313" key="2">
    <source>
        <dbReference type="Proteomes" id="UP000004221"/>
    </source>
</evidence>